<dbReference type="eggNOG" id="KOG4272">
    <property type="taxonomic scope" value="Eukaryota"/>
</dbReference>
<dbReference type="EMBL" id="DS469549">
    <property type="protein sequence ID" value="EDO43932.1"/>
    <property type="molecule type" value="Genomic_DNA"/>
</dbReference>
<feature type="domain" description="TM2" evidence="9">
    <location>
        <begin position="58"/>
        <end position="105"/>
    </location>
</feature>
<dbReference type="OMA" id="TDYAMAY"/>
<evidence type="ECO:0000256" key="8">
    <source>
        <dbReference type="SAM" id="Phobius"/>
    </source>
</evidence>
<evidence type="ECO:0000259" key="9">
    <source>
        <dbReference type="Pfam" id="PF05154"/>
    </source>
</evidence>
<dbReference type="PANTHER" id="PTHR21016:SF1">
    <property type="entry name" value="TM2 DOMAIN-CONTAINING PROTEIN 1"/>
    <property type="match status" value="1"/>
</dbReference>
<comment type="subcellular location">
    <subcellularLocation>
        <location evidence="1">Membrane</location>
        <topology evidence="1">Multi-pass membrane protein</topology>
    </subcellularLocation>
</comment>
<keyword evidence="3 8" id="KW-0812">Transmembrane</keyword>
<reference evidence="10 11" key="1">
    <citation type="journal article" date="2007" name="Science">
        <title>Sea anemone genome reveals ancestral eumetazoan gene repertoire and genomic organization.</title>
        <authorList>
            <person name="Putnam N.H."/>
            <person name="Srivastava M."/>
            <person name="Hellsten U."/>
            <person name="Dirks B."/>
            <person name="Chapman J."/>
            <person name="Salamov A."/>
            <person name="Terry A."/>
            <person name="Shapiro H."/>
            <person name="Lindquist E."/>
            <person name="Kapitonov V.V."/>
            <person name="Jurka J."/>
            <person name="Genikhovich G."/>
            <person name="Grigoriev I.V."/>
            <person name="Lucas S.M."/>
            <person name="Steele R.E."/>
            <person name="Finnerty J.R."/>
            <person name="Technau U."/>
            <person name="Martindale M.Q."/>
            <person name="Rokhsar D.S."/>
        </authorList>
    </citation>
    <scope>NUCLEOTIDE SEQUENCE [LARGE SCALE GENOMIC DNA]</scope>
    <source>
        <strain evidence="11">CH2 X CH6</strain>
    </source>
</reference>
<dbReference type="HOGENOM" id="CLU_110523_2_0_1"/>
<evidence type="ECO:0000256" key="4">
    <source>
        <dbReference type="ARBA" id="ARBA00022729"/>
    </source>
</evidence>
<dbReference type="Pfam" id="PF05154">
    <property type="entry name" value="TM2"/>
    <property type="match status" value="1"/>
</dbReference>
<dbReference type="STRING" id="45351.A7RXA9"/>
<dbReference type="AlphaFoldDB" id="A7RXA9"/>
<keyword evidence="7" id="KW-0325">Glycoprotein</keyword>
<keyword evidence="4" id="KW-0732">Signal</keyword>
<dbReference type="InterPro" id="IPR007829">
    <property type="entry name" value="TM2"/>
</dbReference>
<keyword evidence="11" id="KW-1185">Reference proteome</keyword>
<dbReference type="GO" id="GO:0016020">
    <property type="term" value="C:membrane"/>
    <property type="evidence" value="ECO:0007669"/>
    <property type="project" value="UniProtKB-SubCell"/>
</dbReference>
<evidence type="ECO:0000256" key="6">
    <source>
        <dbReference type="ARBA" id="ARBA00023136"/>
    </source>
</evidence>
<sequence>MYKCDEAEVDSETQSAKGCSKDHTVEVMCHTVPGLTCESTETNSTEFKRKVPCRHTNGHSYENALLLSIFLGMFGIDRFYLGYPAIGLLKFCTLGFFFIFQLVDVLLIATQIVGPADGSDYVIDYYGPRLIHIVKDNATYYKPQ</sequence>
<evidence type="ECO:0000313" key="10">
    <source>
        <dbReference type="EMBL" id="EDO43932.1"/>
    </source>
</evidence>
<protein>
    <recommendedName>
        <fullName evidence="9">TM2 domain-containing protein</fullName>
    </recommendedName>
</protein>
<evidence type="ECO:0000313" key="11">
    <source>
        <dbReference type="Proteomes" id="UP000001593"/>
    </source>
</evidence>
<evidence type="ECO:0000256" key="7">
    <source>
        <dbReference type="ARBA" id="ARBA00023180"/>
    </source>
</evidence>
<dbReference type="InterPro" id="IPR050932">
    <property type="entry name" value="TM2D1-3-like"/>
</dbReference>
<keyword evidence="5 8" id="KW-1133">Transmembrane helix</keyword>
<evidence type="ECO:0000256" key="3">
    <source>
        <dbReference type="ARBA" id="ARBA00022692"/>
    </source>
</evidence>
<name>A7RXA9_NEMVE</name>
<evidence type="ECO:0000256" key="2">
    <source>
        <dbReference type="ARBA" id="ARBA00008284"/>
    </source>
</evidence>
<organism evidence="10 11">
    <name type="scientific">Nematostella vectensis</name>
    <name type="common">Starlet sea anemone</name>
    <dbReference type="NCBI Taxonomy" id="45351"/>
    <lineage>
        <taxon>Eukaryota</taxon>
        <taxon>Metazoa</taxon>
        <taxon>Cnidaria</taxon>
        <taxon>Anthozoa</taxon>
        <taxon>Hexacorallia</taxon>
        <taxon>Actiniaria</taxon>
        <taxon>Edwardsiidae</taxon>
        <taxon>Nematostella</taxon>
    </lineage>
</organism>
<comment type="similarity">
    <text evidence="2">Belongs to the TM2 family.</text>
</comment>
<accession>A7RXA9</accession>
<dbReference type="InParanoid" id="A7RXA9"/>
<dbReference type="PhylomeDB" id="A7RXA9"/>
<dbReference type="Proteomes" id="UP000001593">
    <property type="component" value="Unassembled WGS sequence"/>
</dbReference>
<dbReference type="PANTHER" id="PTHR21016">
    <property type="entry name" value="BETA-AMYLOID BINDING PROTEIN-RELATED"/>
    <property type="match status" value="1"/>
</dbReference>
<evidence type="ECO:0000256" key="5">
    <source>
        <dbReference type="ARBA" id="ARBA00022989"/>
    </source>
</evidence>
<evidence type="ECO:0000256" key="1">
    <source>
        <dbReference type="ARBA" id="ARBA00004141"/>
    </source>
</evidence>
<keyword evidence="6 8" id="KW-0472">Membrane</keyword>
<feature type="transmembrane region" description="Helical" evidence="8">
    <location>
        <begin position="87"/>
        <end position="109"/>
    </location>
</feature>
<proteinExistence type="inferred from homology"/>
<gene>
    <name evidence="10" type="ORF">NEMVEDRAFT_v1g232392</name>
</gene>